<protein>
    <submittedName>
        <fullName evidence="2">Uncharacterized protein</fullName>
    </submittedName>
</protein>
<evidence type="ECO:0000313" key="2">
    <source>
        <dbReference type="EMBL" id="GEC22934.1"/>
    </source>
</evidence>
<proteinExistence type="predicted"/>
<comment type="caution">
    <text evidence="2">The sequence shown here is derived from an EMBL/GenBank/DDBJ whole genome shotgun (WGS) entry which is preliminary data.</text>
</comment>
<name>A0A4Y3WVZ4_9PSEU</name>
<evidence type="ECO:0000256" key="1">
    <source>
        <dbReference type="SAM" id="MobiDB-lite"/>
    </source>
</evidence>
<dbReference type="AlphaFoldDB" id="A0A4Y3WVZ4"/>
<gene>
    <name evidence="2" type="ORF">PHY01_52170</name>
</gene>
<dbReference type="EMBL" id="BJNG01000070">
    <property type="protein sequence ID" value="GEC22934.1"/>
    <property type="molecule type" value="Genomic_DNA"/>
</dbReference>
<sequence>MRAPPIQAPSPAGFRRLRNQPQNRHLLRRSAQRPQAWHQMWHELRFTRAQSLLARQASVASRGVVEFGFAGLGVAIMTETAIV</sequence>
<accession>A0A4Y3WVZ4</accession>
<reference evidence="2 3" key="1">
    <citation type="submission" date="2019-06" db="EMBL/GenBank/DDBJ databases">
        <title>Whole genome shotgun sequence of Pseudonocardia hydrocarbonoxydans NBRC 14498.</title>
        <authorList>
            <person name="Hosoyama A."/>
            <person name="Uohara A."/>
            <person name="Ohji S."/>
            <person name="Ichikawa N."/>
        </authorList>
    </citation>
    <scope>NUCLEOTIDE SEQUENCE [LARGE SCALE GENOMIC DNA]</scope>
    <source>
        <strain evidence="2 3">NBRC 14498</strain>
    </source>
</reference>
<dbReference type="Proteomes" id="UP000320338">
    <property type="component" value="Unassembled WGS sequence"/>
</dbReference>
<feature type="region of interest" description="Disordered" evidence="1">
    <location>
        <begin position="1"/>
        <end position="21"/>
    </location>
</feature>
<organism evidence="2 3">
    <name type="scientific">Pseudonocardia hydrocarbonoxydans</name>
    <dbReference type="NCBI Taxonomy" id="76726"/>
    <lineage>
        <taxon>Bacteria</taxon>
        <taxon>Bacillati</taxon>
        <taxon>Actinomycetota</taxon>
        <taxon>Actinomycetes</taxon>
        <taxon>Pseudonocardiales</taxon>
        <taxon>Pseudonocardiaceae</taxon>
        <taxon>Pseudonocardia</taxon>
    </lineage>
</organism>
<evidence type="ECO:0000313" key="3">
    <source>
        <dbReference type="Proteomes" id="UP000320338"/>
    </source>
</evidence>
<keyword evidence="3" id="KW-1185">Reference proteome</keyword>